<feature type="binding site" evidence="8">
    <location>
        <position position="106"/>
    </location>
    <ligand>
        <name>Mg(2+)</name>
        <dbReference type="ChEBI" id="CHEBI:18420"/>
        <note>catalytic</note>
    </ligand>
</feature>
<comment type="catalytic activity">
    <reaction evidence="7 8">
        <text>beta-D-fructose 6-phosphate + diphosphate = beta-D-fructose 1,6-bisphosphate + phosphate + H(+)</text>
        <dbReference type="Rhea" id="RHEA:13613"/>
        <dbReference type="ChEBI" id="CHEBI:15378"/>
        <dbReference type="ChEBI" id="CHEBI:32966"/>
        <dbReference type="ChEBI" id="CHEBI:33019"/>
        <dbReference type="ChEBI" id="CHEBI:43474"/>
        <dbReference type="ChEBI" id="CHEBI:57634"/>
        <dbReference type="EC" id="2.7.1.90"/>
    </reaction>
</comment>
<accession>I0IJ92</accession>
<feature type="binding site" evidence="8">
    <location>
        <position position="10"/>
    </location>
    <ligand>
        <name>diphosphate</name>
        <dbReference type="ChEBI" id="CHEBI:33019"/>
    </ligand>
</feature>
<comment type="function">
    <text evidence="2 8">Catalyzes the phosphorylation of D-fructose 6-phosphate, the first committing step of glycolysis. Uses inorganic phosphate (PPi) as phosphoryl donor instead of ATP like common ATP-dependent phosphofructokinases (ATP-PFKs), which renders the reaction reversible, and can thus function both in glycolysis and gluconeogenesis. Consistently, PPi-PFK can replace the enzymes of both the forward (ATP-PFK) and reverse (fructose-bisphosphatase (FBPase)) reactions.</text>
</comment>
<evidence type="ECO:0000313" key="11">
    <source>
        <dbReference type="Proteomes" id="UP000007881"/>
    </source>
</evidence>
<evidence type="ECO:0000256" key="5">
    <source>
        <dbReference type="ARBA" id="ARBA00022777"/>
    </source>
</evidence>
<organism evidence="10 11">
    <name type="scientific">Phycisphaera mikurensis (strain NBRC 102666 / KCTC 22515 / FYK2301M01)</name>
    <dbReference type="NCBI Taxonomy" id="1142394"/>
    <lineage>
        <taxon>Bacteria</taxon>
        <taxon>Pseudomonadati</taxon>
        <taxon>Planctomycetota</taxon>
        <taxon>Phycisphaerae</taxon>
        <taxon>Phycisphaerales</taxon>
        <taxon>Phycisphaeraceae</taxon>
        <taxon>Phycisphaera</taxon>
    </lineage>
</organism>
<keyword evidence="3 8" id="KW-0808">Transferase</keyword>
<dbReference type="STRING" id="1142394.PSMK_31710"/>
<dbReference type="KEGG" id="phm:PSMK_31710"/>
<feature type="binding site" evidence="8">
    <location>
        <begin position="134"/>
        <end position="136"/>
    </location>
    <ligand>
        <name>substrate</name>
    </ligand>
</feature>
<dbReference type="EC" id="2.7.1.90" evidence="8"/>
<dbReference type="AlphaFoldDB" id="I0IJ92"/>
<evidence type="ECO:0000256" key="2">
    <source>
        <dbReference type="ARBA" id="ARBA00003138"/>
    </source>
</evidence>
<dbReference type="SUPFAM" id="SSF53784">
    <property type="entry name" value="Phosphofructokinase"/>
    <property type="match status" value="1"/>
</dbReference>
<comment type="pathway">
    <text evidence="8">Carbohydrate degradation; glycolysis; D-glyceraldehyde 3-phosphate and glycerone phosphate from D-glucose: step 3/4.</text>
</comment>
<name>I0IJ92_PHYMF</name>
<keyword evidence="5 8" id="KW-0418">Kinase</keyword>
<dbReference type="GO" id="GO:0003872">
    <property type="term" value="F:6-phosphofructokinase activity"/>
    <property type="evidence" value="ECO:0007669"/>
    <property type="project" value="UniProtKB-UniRule"/>
</dbReference>
<dbReference type="PIRSF" id="PIRSF036483">
    <property type="entry name" value="PFK_XF0274"/>
    <property type="match status" value="1"/>
</dbReference>
<evidence type="ECO:0000256" key="7">
    <source>
        <dbReference type="ARBA" id="ARBA00048072"/>
    </source>
</evidence>
<dbReference type="EMBL" id="AP012338">
    <property type="protein sequence ID" value="BAM05330.1"/>
    <property type="molecule type" value="Genomic_DNA"/>
</dbReference>
<dbReference type="PRINTS" id="PR00476">
    <property type="entry name" value="PHFRCTKINASE"/>
</dbReference>
<dbReference type="OrthoDB" id="9802503at2"/>
<evidence type="ECO:0000256" key="8">
    <source>
        <dbReference type="HAMAP-Rule" id="MF_01978"/>
    </source>
</evidence>
<feature type="binding site" evidence="8">
    <location>
        <begin position="298"/>
        <end position="301"/>
    </location>
    <ligand>
        <name>substrate</name>
    </ligand>
</feature>
<dbReference type="GO" id="GO:0006002">
    <property type="term" value="P:fructose 6-phosphate metabolic process"/>
    <property type="evidence" value="ECO:0007669"/>
    <property type="project" value="InterPro"/>
</dbReference>
<dbReference type="PANTHER" id="PTHR45770">
    <property type="entry name" value="ATP-DEPENDENT 6-PHOSPHOFRUCTOKINASE 1"/>
    <property type="match status" value="1"/>
</dbReference>
<dbReference type="InterPro" id="IPR050929">
    <property type="entry name" value="PFKA"/>
</dbReference>
<dbReference type="GO" id="GO:0047334">
    <property type="term" value="F:diphosphate-fructose-6-phosphate 1-phosphotransferase activity"/>
    <property type="evidence" value="ECO:0007669"/>
    <property type="project" value="UniProtKB-EC"/>
</dbReference>
<dbReference type="Proteomes" id="UP000007881">
    <property type="component" value="Chromosome"/>
</dbReference>
<comment type="subcellular location">
    <subcellularLocation>
        <location evidence="8">Cytoplasm</location>
    </subcellularLocation>
</comment>
<dbReference type="Gene3D" id="3.40.50.450">
    <property type="match status" value="1"/>
</dbReference>
<dbReference type="HAMAP" id="MF_01978">
    <property type="entry name" value="Phosphofructokinase_II_B2"/>
    <property type="match status" value="1"/>
</dbReference>
<evidence type="ECO:0000313" key="10">
    <source>
        <dbReference type="EMBL" id="BAM05330.1"/>
    </source>
</evidence>
<evidence type="ECO:0000259" key="9">
    <source>
        <dbReference type="Pfam" id="PF00365"/>
    </source>
</evidence>
<protein>
    <recommendedName>
        <fullName evidence="8">Pyrophosphate--fructose 6-phosphate 1-phosphotransferase</fullName>
        <ecNumber evidence="8">2.7.1.90</ecNumber>
    </recommendedName>
    <alternativeName>
        <fullName evidence="8">6-phosphofructokinase, pyrophosphate dependent</fullName>
    </alternativeName>
    <alternativeName>
        <fullName evidence="8">PPi-dependent phosphofructokinase</fullName>
        <shortName evidence="8">PPi-PFK</shortName>
    </alternativeName>
    <alternativeName>
        <fullName evidence="8">Pyrophosphate-dependent 6-phosphofructose-1-kinase</fullName>
    </alternativeName>
</protein>
<dbReference type="HOGENOM" id="CLU_020655_1_1_0"/>
<dbReference type="eggNOG" id="COG0205">
    <property type="taxonomic scope" value="Bacteria"/>
</dbReference>
<keyword evidence="4 8" id="KW-0479">Metal-binding</keyword>
<dbReference type="UniPathway" id="UPA00109">
    <property type="reaction ID" value="UER00182"/>
</dbReference>
<evidence type="ECO:0000256" key="6">
    <source>
        <dbReference type="ARBA" id="ARBA00022842"/>
    </source>
</evidence>
<feature type="site" description="Important for catalytic activity; stabilizes the transition state when the phosphoryl donor is PPi" evidence="8">
    <location>
        <position position="133"/>
    </location>
</feature>
<comment type="similarity">
    <text evidence="8">Belongs to the phosphofructokinase type A (PFKA) family. PPi-dependent PFK group II subfamily. Clade 'B2' sub-subfamily.</text>
</comment>
<sequence>MNAVVGQSGGPTAVINQSLAGVVETLQQRSDFTGKILGARHAVAGVVRGDFADLTGIDAEKLDLIAGTPSSALGSSRDKPDAAYCERIFESFTKHDVGYFFYAGGNDSSDTCRIVAEMAGAKGYDLKAFHVPKTIDNDLKVNDHTPGFGSAAKFVAQAFMGDDLDNRALPGIKINVVMGRHAGFLTAASLAGVVAEDSGPHLVCVPEVTFDEEKFIDDVERVYKKLGRCLVAVSEGIHDADGNAIITKLQEDVEKDAHGNVQLSGTGALGDLLADLVKKKLGDRLGQKLRVRADTFGYLQRSFVGCVSEVDAAEARQAGREAVKAAFESGRGSGSIAIVRTSSSPYAVDYKTIDIAEVAALTRHMPEAFLGGERGVTEAFVDYVKPIIGELPAVGLL</sequence>
<feature type="domain" description="Phosphofructokinase" evidence="9">
    <location>
        <begin position="4"/>
        <end position="325"/>
    </location>
</feature>
<dbReference type="RefSeq" id="WP_014438533.1">
    <property type="nucleotide sequence ID" value="NC_017080.1"/>
</dbReference>
<keyword evidence="8" id="KW-0324">Glycolysis</keyword>
<keyword evidence="11" id="KW-1185">Reference proteome</keyword>
<feature type="site" description="Important for catalytic activity and substrate specificity; stabilizes the transition state when the phosphoryl donor is PPi; prevents ATP from binding by mimicking the alpha-phosphate group of ATP" evidence="8">
    <location>
        <position position="107"/>
    </location>
</feature>
<dbReference type="GO" id="GO:0005737">
    <property type="term" value="C:cytoplasm"/>
    <property type="evidence" value="ECO:0007669"/>
    <property type="project" value="UniProtKB-SubCell"/>
</dbReference>
<dbReference type="InterPro" id="IPR022953">
    <property type="entry name" value="ATP_PFK"/>
</dbReference>
<dbReference type="InterPro" id="IPR011404">
    <property type="entry name" value="PPi-PFK"/>
</dbReference>
<comment type="cofactor">
    <cofactor evidence="1 8">
        <name>Mg(2+)</name>
        <dbReference type="ChEBI" id="CHEBI:18420"/>
    </cofactor>
</comment>
<gene>
    <name evidence="8" type="primary">pfp</name>
    <name evidence="10" type="ordered locus">PSMK_31710</name>
</gene>
<dbReference type="PATRIC" id="fig|1142394.8.peg.3282"/>
<proteinExistence type="inferred from homology"/>
<comment type="subunit">
    <text evidence="8">Homodimer.</text>
</comment>
<evidence type="ECO:0000256" key="3">
    <source>
        <dbReference type="ARBA" id="ARBA00022679"/>
    </source>
</evidence>
<comment type="activity regulation">
    <text evidence="8">Non-allosteric.</text>
</comment>
<keyword evidence="8" id="KW-0963">Cytoplasm</keyword>
<dbReference type="Pfam" id="PF00365">
    <property type="entry name" value="PFK"/>
    <property type="match status" value="1"/>
</dbReference>
<evidence type="ECO:0000256" key="1">
    <source>
        <dbReference type="ARBA" id="ARBA00001946"/>
    </source>
</evidence>
<dbReference type="Gene3D" id="3.40.50.460">
    <property type="entry name" value="Phosphofructokinase domain"/>
    <property type="match status" value="1"/>
</dbReference>
<dbReference type="InterPro" id="IPR035966">
    <property type="entry name" value="PKF_sf"/>
</dbReference>
<dbReference type="GO" id="GO:0046872">
    <property type="term" value="F:metal ion binding"/>
    <property type="evidence" value="ECO:0007669"/>
    <property type="project" value="UniProtKB-KW"/>
</dbReference>
<reference evidence="10 11" key="1">
    <citation type="submission" date="2012-02" db="EMBL/GenBank/DDBJ databases">
        <title>Complete genome sequence of Phycisphaera mikurensis NBRC 102666.</title>
        <authorList>
            <person name="Ankai A."/>
            <person name="Hosoyama A."/>
            <person name="Terui Y."/>
            <person name="Sekine M."/>
            <person name="Fukai R."/>
            <person name="Kato Y."/>
            <person name="Nakamura S."/>
            <person name="Yamada-Narita S."/>
            <person name="Kawakoshi A."/>
            <person name="Fukunaga Y."/>
            <person name="Yamazaki S."/>
            <person name="Fujita N."/>
        </authorList>
    </citation>
    <scope>NUCLEOTIDE SEQUENCE [LARGE SCALE GENOMIC DNA]</scope>
    <source>
        <strain evidence="11">NBRC 102666 / KCTC 22515 / FYK2301M01</strain>
    </source>
</reference>
<dbReference type="InterPro" id="IPR000023">
    <property type="entry name" value="Phosphofructokinase_dom"/>
</dbReference>
<feature type="binding site" evidence="8">
    <location>
        <position position="235"/>
    </location>
    <ligand>
        <name>substrate</name>
    </ligand>
</feature>
<feature type="active site" description="Proton acceptor" evidence="8">
    <location>
        <position position="136"/>
    </location>
</feature>
<dbReference type="NCBIfam" id="NF010675">
    <property type="entry name" value="PRK14072.1"/>
    <property type="match status" value="1"/>
</dbReference>
<feature type="binding site" evidence="8">
    <location>
        <begin position="178"/>
        <end position="180"/>
    </location>
    <ligand>
        <name>substrate</name>
    </ligand>
</feature>
<keyword evidence="6 8" id="KW-0460">Magnesium</keyword>
<evidence type="ECO:0000256" key="4">
    <source>
        <dbReference type="ARBA" id="ARBA00022723"/>
    </source>
</evidence>